<sequence>MTSPHRARGLTEDLLLAAAQAEVDASRKLRHTFAAELPAWSPPRDVPPTAARSASKSPESHSPPNSRPLHQESLEDAVSRARDLLSEVTVLRRALEEAESSRRHTHAQWESECQRRQEAEAHLQVLRQKAEDYVASLESSEHRVRSLSTSIQQLTAELQLSSADRLKSDATIAALRKENRTLSEKLEELTISYSTRERHAADVASKLEVSLQQSIEWRHKFESLSGELSDAAKRNAAEIDLIRAQHAAACSSLQLNIDSLHAQLQESTLDAERARALEGAEYTRVCERFERSEKALATANREIDRLTSTLASNTETNREELRSKDAQLVNTLREVETLSQSFDDMQHRFEDASAKRARLEEETLELRDVNHILAVRLKSATVEREALEMEREARRLLVRQNEEMERQLVELRRTIQSLMGGNASRETHSVARSIVRGTHILSSPN</sequence>
<protein>
    <submittedName>
        <fullName evidence="3">Uncharacterized protein</fullName>
    </submittedName>
</protein>
<evidence type="ECO:0000256" key="1">
    <source>
        <dbReference type="SAM" id="Coils"/>
    </source>
</evidence>
<feature type="coiled-coil region" evidence="1">
    <location>
        <begin position="81"/>
        <end position="192"/>
    </location>
</feature>
<keyword evidence="1" id="KW-0175">Coiled coil</keyword>
<dbReference type="EMBL" id="CYKH01000812">
    <property type="protein sequence ID" value="CUG43768.1"/>
    <property type="molecule type" value="Genomic_DNA"/>
</dbReference>
<dbReference type="AlphaFoldDB" id="A0A0S4J0G3"/>
<proteinExistence type="predicted"/>
<reference evidence="4" key="1">
    <citation type="submission" date="2015-09" db="EMBL/GenBank/DDBJ databases">
        <authorList>
            <consortium name="Pathogen Informatics"/>
        </authorList>
    </citation>
    <scope>NUCLEOTIDE SEQUENCE [LARGE SCALE GENOMIC DNA]</scope>
    <source>
        <strain evidence="4">Lake Konstanz</strain>
    </source>
</reference>
<dbReference type="Proteomes" id="UP000051952">
    <property type="component" value="Unassembled WGS sequence"/>
</dbReference>
<feature type="compositionally biased region" description="Polar residues" evidence="2">
    <location>
        <begin position="52"/>
        <end position="64"/>
    </location>
</feature>
<keyword evidence="4" id="KW-1185">Reference proteome</keyword>
<accession>A0A0S4J0G3</accession>
<gene>
    <name evidence="3" type="ORF">BSAL_79405</name>
</gene>
<organism evidence="3 4">
    <name type="scientific">Bodo saltans</name>
    <name type="common">Flagellated protozoan</name>
    <dbReference type="NCBI Taxonomy" id="75058"/>
    <lineage>
        <taxon>Eukaryota</taxon>
        <taxon>Discoba</taxon>
        <taxon>Euglenozoa</taxon>
        <taxon>Kinetoplastea</taxon>
        <taxon>Metakinetoplastina</taxon>
        <taxon>Eubodonida</taxon>
        <taxon>Bodonidae</taxon>
        <taxon>Bodo</taxon>
    </lineage>
</organism>
<evidence type="ECO:0000313" key="3">
    <source>
        <dbReference type="EMBL" id="CUG43768.1"/>
    </source>
</evidence>
<feature type="region of interest" description="Disordered" evidence="2">
    <location>
        <begin position="35"/>
        <end position="74"/>
    </location>
</feature>
<dbReference type="VEuPathDB" id="TriTrypDB:BSAL_79405"/>
<feature type="coiled-coil region" evidence="1">
    <location>
        <begin position="342"/>
        <end position="421"/>
    </location>
</feature>
<evidence type="ECO:0000256" key="2">
    <source>
        <dbReference type="SAM" id="MobiDB-lite"/>
    </source>
</evidence>
<evidence type="ECO:0000313" key="4">
    <source>
        <dbReference type="Proteomes" id="UP000051952"/>
    </source>
</evidence>
<name>A0A0S4J0G3_BODSA</name>